<evidence type="ECO:0000256" key="12">
    <source>
        <dbReference type="ARBA" id="ARBA00047816"/>
    </source>
</evidence>
<feature type="transmembrane region" description="Helical" evidence="13">
    <location>
        <begin position="7"/>
        <end position="28"/>
    </location>
</feature>
<evidence type="ECO:0000256" key="4">
    <source>
        <dbReference type="ARBA" id="ARBA00012949"/>
    </source>
</evidence>
<evidence type="ECO:0000256" key="10">
    <source>
        <dbReference type="ARBA" id="ARBA00031366"/>
    </source>
</evidence>
<dbReference type="AlphaFoldDB" id="A0A2U1SY72"/>
<comment type="caution">
    <text evidence="14">The sequence shown here is derived from an EMBL/GenBank/DDBJ whole genome shotgun (WGS) entry which is preliminary data.</text>
</comment>
<comment type="subcellular location">
    <subcellularLocation>
        <location evidence="2">Cell membrane</location>
        <topology evidence="2">Multi-pass membrane protein</topology>
    </subcellularLocation>
</comment>
<feature type="transmembrane region" description="Helical" evidence="13">
    <location>
        <begin position="131"/>
        <end position="149"/>
    </location>
</feature>
<name>A0A2U1SY72_9MICO</name>
<keyword evidence="5" id="KW-1003">Cell membrane</keyword>
<dbReference type="RefSeq" id="WP_108996738.1">
    <property type="nucleotide sequence ID" value="NZ_QEEX01000001.1"/>
</dbReference>
<keyword evidence="9 13" id="KW-0472">Membrane</keyword>
<sequence length="155" mass="16962">MKTNARIFWVLAVFFLIVGVVYLGWTWAESARLLETTGTFAGGPGATPHPEWVGTLAILLCAVLAAFLAFYVSKSEKSQGGELPEDRLDANIDDGDPELGHFSPWSWWPITLAGSASILMLGFAIGIWLSYIGAAITIIALVGWVYEYYRGNFAR</sequence>
<comment type="similarity">
    <text evidence="3">Belongs to the cytochrome c oxidase bacterial subunit CtaF family.</text>
</comment>
<evidence type="ECO:0000256" key="7">
    <source>
        <dbReference type="ARBA" id="ARBA00022967"/>
    </source>
</evidence>
<protein>
    <recommendedName>
        <fullName evidence="4">cytochrome-c oxidase</fullName>
        <ecNumber evidence="4">7.1.1.9</ecNumber>
    </recommendedName>
    <alternativeName>
        <fullName evidence="11">Cytochrome aa3 subunit 4</fullName>
    </alternativeName>
    <alternativeName>
        <fullName evidence="10">Cytochrome c oxidase polypeptide IV</fullName>
    </alternativeName>
</protein>
<comment type="catalytic activity">
    <reaction evidence="12">
        <text>4 Fe(II)-[cytochrome c] + O2 + 8 H(+)(in) = 4 Fe(III)-[cytochrome c] + 2 H2O + 4 H(+)(out)</text>
        <dbReference type="Rhea" id="RHEA:11436"/>
        <dbReference type="Rhea" id="RHEA-COMP:10350"/>
        <dbReference type="Rhea" id="RHEA-COMP:14399"/>
        <dbReference type="ChEBI" id="CHEBI:15377"/>
        <dbReference type="ChEBI" id="CHEBI:15378"/>
        <dbReference type="ChEBI" id="CHEBI:15379"/>
        <dbReference type="ChEBI" id="CHEBI:29033"/>
        <dbReference type="ChEBI" id="CHEBI:29034"/>
        <dbReference type="EC" id="7.1.1.9"/>
    </reaction>
</comment>
<dbReference type="PIRSF" id="PIRSF017385">
    <property type="entry name" value="CtaF"/>
    <property type="match status" value="1"/>
</dbReference>
<evidence type="ECO:0000313" key="14">
    <source>
        <dbReference type="EMBL" id="PWB96580.1"/>
    </source>
</evidence>
<dbReference type="Proteomes" id="UP000244978">
    <property type="component" value="Unassembled WGS sequence"/>
</dbReference>
<proteinExistence type="inferred from homology"/>
<evidence type="ECO:0000256" key="8">
    <source>
        <dbReference type="ARBA" id="ARBA00022989"/>
    </source>
</evidence>
<evidence type="ECO:0000256" key="6">
    <source>
        <dbReference type="ARBA" id="ARBA00022692"/>
    </source>
</evidence>
<keyword evidence="7" id="KW-1278">Translocase</keyword>
<reference evidence="15" key="1">
    <citation type="submission" date="2018-04" db="EMBL/GenBank/DDBJ databases">
        <authorList>
            <person name="Liu S."/>
            <person name="Wang Z."/>
            <person name="Li J."/>
        </authorList>
    </citation>
    <scope>NUCLEOTIDE SEQUENCE [LARGE SCALE GENOMIC DNA]</scope>
    <source>
        <strain evidence="15">S1194</strain>
    </source>
</reference>
<dbReference type="Pfam" id="PF12270">
    <property type="entry name" value="Cyt_c_ox_IV"/>
    <property type="match status" value="1"/>
</dbReference>
<evidence type="ECO:0000256" key="1">
    <source>
        <dbReference type="ARBA" id="ARBA00002536"/>
    </source>
</evidence>
<evidence type="ECO:0000256" key="9">
    <source>
        <dbReference type="ARBA" id="ARBA00023136"/>
    </source>
</evidence>
<organism evidence="14 15">
    <name type="scientific">Homoserinimonas hongtaonis</name>
    <dbReference type="NCBI Taxonomy" id="2079791"/>
    <lineage>
        <taxon>Bacteria</taxon>
        <taxon>Bacillati</taxon>
        <taxon>Actinomycetota</taxon>
        <taxon>Actinomycetes</taxon>
        <taxon>Micrococcales</taxon>
        <taxon>Microbacteriaceae</taxon>
        <taxon>Homoserinimonas</taxon>
    </lineage>
</organism>
<evidence type="ECO:0000256" key="5">
    <source>
        <dbReference type="ARBA" id="ARBA00022475"/>
    </source>
</evidence>
<dbReference type="GO" id="GO:0005886">
    <property type="term" value="C:plasma membrane"/>
    <property type="evidence" value="ECO:0007669"/>
    <property type="project" value="UniProtKB-SubCell"/>
</dbReference>
<keyword evidence="15" id="KW-1185">Reference proteome</keyword>
<dbReference type="EC" id="7.1.1.9" evidence="4"/>
<dbReference type="InterPro" id="IPR021050">
    <property type="entry name" value="Cyt_c_oxidase_su4_actinobac"/>
</dbReference>
<evidence type="ECO:0000256" key="3">
    <source>
        <dbReference type="ARBA" id="ARBA00006870"/>
    </source>
</evidence>
<evidence type="ECO:0000256" key="13">
    <source>
        <dbReference type="SAM" id="Phobius"/>
    </source>
</evidence>
<keyword evidence="6 13" id="KW-0812">Transmembrane</keyword>
<keyword evidence="8 13" id="KW-1133">Transmembrane helix</keyword>
<evidence type="ECO:0000313" key="15">
    <source>
        <dbReference type="Proteomes" id="UP000244978"/>
    </source>
</evidence>
<dbReference type="EMBL" id="QEEX01000001">
    <property type="protein sequence ID" value="PWB96580.1"/>
    <property type="molecule type" value="Genomic_DNA"/>
</dbReference>
<dbReference type="GO" id="GO:0004129">
    <property type="term" value="F:cytochrome-c oxidase activity"/>
    <property type="evidence" value="ECO:0007669"/>
    <property type="project" value="UniProtKB-EC"/>
</dbReference>
<evidence type="ECO:0000256" key="11">
    <source>
        <dbReference type="ARBA" id="ARBA00031401"/>
    </source>
</evidence>
<evidence type="ECO:0000256" key="2">
    <source>
        <dbReference type="ARBA" id="ARBA00004651"/>
    </source>
</evidence>
<accession>A0A2U1SY72</accession>
<feature type="transmembrane region" description="Helical" evidence="13">
    <location>
        <begin position="52"/>
        <end position="72"/>
    </location>
</feature>
<gene>
    <name evidence="14" type="ORF">DF220_01060</name>
</gene>
<comment type="function">
    <text evidence="1">Part of cytochrome c oxidase, its function is unknown.</text>
</comment>
<dbReference type="GO" id="GO:0022900">
    <property type="term" value="P:electron transport chain"/>
    <property type="evidence" value="ECO:0007669"/>
    <property type="project" value="InterPro"/>
</dbReference>